<dbReference type="Proteomes" id="UP000198850">
    <property type="component" value="Unassembled WGS sequence"/>
</dbReference>
<evidence type="ECO:0000259" key="1">
    <source>
        <dbReference type="Pfam" id="PF00583"/>
    </source>
</evidence>
<dbReference type="Pfam" id="PF00583">
    <property type="entry name" value="Acetyltransf_1"/>
    <property type="match status" value="1"/>
</dbReference>
<dbReference type="RefSeq" id="WP_090556904.1">
    <property type="nucleotide sequence ID" value="NZ_FNRA01000006.1"/>
</dbReference>
<feature type="domain" description="N-acetyltransferase" evidence="1">
    <location>
        <begin position="41"/>
        <end position="161"/>
    </location>
</feature>
<sequence>MLITKFVSEDEELVQIAALSLENSPSMVPDELKEKEGYVTWNYPIEDLRVLHQISPSIIVKDGDKVVAYVVILLQESEEVYKPLKDLLDLLRSITYQGKSVFDYKIYMLGQDCVHRDYRGKGVIKLLFDFQKEHFASRFELGLSAISVHNPLSQKVHERLGAQTIYVLPVESDTWNIVAWDWRVL</sequence>
<dbReference type="EMBL" id="FNRA01000006">
    <property type="protein sequence ID" value="SEA85156.1"/>
    <property type="molecule type" value="Genomic_DNA"/>
</dbReference>
<gene>
    <name evidence="2" type="ORF">SAMN05443550_1067</name>
</gene>
<dbReference type="OrthoDB" id="5109343at2"/>
<name>A0A1H4EJN6_9SPHI</name>
<organism evidence="2 3">
    <name type="scientific">Pedobacter hartonius</name>
    <dbReference type="NCBI Taxonomy" id="425514"/>
    <lineage>
        <taxon>Bacteria</taxon>
        <taxon>Pseudomonadati</taxon>
        <taxon>Bacteroidota</taxon>
        <taxon>Sphingobacteriia</taxon>
        <taxon>Sphingobacteriales</taxon>
        <taxon>Sphingobacteriaceae</taxon>
        <taxon>Pedobacter</taxon>
    </lineage>
</organism>
<dbReference type="InterPro" id="IPR000182">
    <property type="entry name" value="GNAT_dom"/>
</dbReference>
<proteinExistence type="predicted"/>
<keyword evidence="3" id="KW-1185">Reference proteome</keyword>
<dbReference type="SUPFAM" id="SSF55729">
    <property type="entry name" value="Acyl-CoA N-acyltransferases (Nat)"/>
    <property type="match status" value="1"/>
</dbReference>
<dbReference type="STRING" id="425514.SAMN05443550_1067"/>
<dbReference type="GO" id="GO:0016747">
    <property type="term" value="F:acyltransferase activity, transferring groups other than amino-acyl groups"/>
    <property type="evidence" value="ECO:0007669"/>
    <property type="project" value="InterPro"/>
</dbReference>
<reference evidence="2 3" key="1">
    <citation type="submission" date="2016-10" db="EMBL/GenBank/DDBJ databases">
        <authorList>
            <person name="de Groot N.N."/>
        </authorList>
    </citation>
    <scope>NUCLEOTIDE SEQUENCE [LARGE SCALE GENOMIC DNA]</scope>
    <source>
        <strain evidence="2 3">DSM 19033</strain>
    </source>
</reference>
<dbReference type="AlphaFoldDB" id="A0A1H4EJN6"/>
<evidence type="ECO:0000313" key="3">
    <source>
        <dbReference type="Proteomes" id="UP000198850"/>
    </source>
</evidence>
<dbReference type="Gene3D" id="3.40.630.30">
    <property type="match status" value="1"/>
</dbReference>
<evidence type="ECO:0000313" key="2">
    <source>
        <dbReference type="EMBL" id="SEA85156.1"/>
    </source>
</evidence>
<accession>A0A1H4EJN6</accession>
<protein>
    <recommendedName>
        <fullName evidence="1">N-acetyltransferase domain-containing protein</fullName>
    </recommendedName>
</protein>
<dbReference type="InterPro" id="IPR016181">
    <property type="entry name" value="Acyl_CoA_acyltransferase"/>
</dbReference>